<evidence type="ECO:0000313" key="3">
    <source>
        <dbReference type="Proteomes" id="UP001151002"/>
    </source>
</evidence>
<feature type="region of interest" description="Disordered" evidence="1">
    <location>
        <begin position="1"/>
        <end position="73"/>
    </location>
</feature>
<accession>A0ABT4B826</accession>
<organism evidence="2 3">
    <name type="scientific">Paractinoplanes pyxinae</name>
    <dbReference type="NCBI Taxonomy" id="2997416"/>
    <lineage>
        <taxon>Bacteria</taxon>
        <taxon>Bacillati</taxon>
        <taxon>Actinomycetota</taxon>
        <taxon>Actinomycetes</taxon>
        <taxon>Micromonosporales</taxon>
        <taxon>Micromonosporaceae</taxon>
        <taxon>Paractinoplanes</taxon>
    </lineage>
</organism>
<name>A0ABT4B826_9ACTN</name>
<dbReference type="EMBL" id="JAPNTZ010000012">
    <property type="protein sequence ID" value="MCY1142657.1"/>
    <property type="molecule type" value="Genomic_DNA"/>
</dbReference>
<protein>
    <submittedName>
        <fullName evidence="2">Uncharacterized protein</fullName>
    </submittedName>
</protein>
<sequence>MMVAPDKPSIANEAACPAVSRVATASERGDHGKVRNEQAEGDEKRQAAFVREPEKSGQSDQHKSDGRALGNSR</sequence>
<proteinExistence type="predicted"/>
<evidence type="ECO:0000256" key="1">
    <source>
        <dbReference type="SAM" id="MobiDB-lite"/>
    </source>
</evidence>
<gene>
    <name evidence="2" type="ORF">OWR29_32070</name>
</gene>
<keyword evidence="3" id="KW-1185">Reference proteome</keyword>
<dbReference type="RefSeq" id="WP_267567115.1">
    <property type="nucleotide sequence ID" value="NZ_JAPNTZ010000012.1"/>
</dbReference>
<dbReference type="Proteomes" id="UP001151002">
    <property type="component" value="Unassembled WGS sequence"/>
</dbReference>
<evidence type="ECO:0000313" key="2">
    <source>
        <dbReference type="EMBL" id="MCY1142657.1"/>
    </source>
</evidence>
<reference evidence="2" key="1">
    <citation type="submission" date="2022-11" db="EMBL/GenBank/DDBJ databases">
        <authorList>
            <person name="Somphong A."/>
            <person name="Phongsopitanun W."/>
        </authorList>
    </citation>
    <scope>NUCLEOTIDE SEQUENCE</scope>
    <source>
        <strain evidence="2">Pm04-4</strain>
    </source>
</reference>
<comment type="caution">
    <text evidence="2">The sequence shown here is derived from an EMBL/GenBank/DDBJ whole genome shotgun (WGS) entry which is preliminary data.</text>
</comment>
<feature type="compositionally biased region" description="Basic and acidic residues" evidence="1">
    <location>
        <begin position="27"/>
        <end position="66"/>
    </location>
</feature>